<evidence type="ECO:0000313" key="1">
    <source>
        <dbReference type="EMBL" id="AKF04596.1"/>
    </source>
</evidence>
<dbReference type="EMBL" id="CP011125">
    <property type="protein sequence ID" value="AKF04596.1"/>
    <property type="molecule type" value="Genomic_DNA"/>
</dbReference>
<dbReference type="InterPro" id="IPR011659">
    <property type="entry name" value="WD40"/>
</dbReference>
<dbReference type="InterPro" id="IPR011042">
    <property type="entry name" value="6-blade_b-propeller_TolB-like"/>
</dbReference>
<dbReference type="KEGG" id="samy:DB32_001745"/>
<sequence>MALALAACTTGEAPLGEPDGGLQTASLVLEPAEVELTSVEGAMPTASFRAYARTLDGEMVEVTPESWRLTHDRIGAVDTSGTFTANGRAGGMVEVVARAPGAIAAIEGRATIRVHIEREAPLDPSVPPSVRDRFDLPEVEDPFESVLLEYPLDGARMPNNVAPPVVQWDPLPRGGADDAYRIVLSSPYATVRAYAYDSGRGFTSSWASDRETWRILADSARGEELALRVDRVASGGTTVFRGQPVRVWLSEDGLYGTVYYWQVRPDPQSSDVFRLDAATGARASVFGTESGACVGCHSLSHDGRRLASTLDSRAATWATTIVDTASSSAPPPDLLGPFEPSYHFLAFRPDGARILASRAEGTEASGVSRLVMLDGATGLPAAASGIPEGEAGYPAWSPDAEWVAWMQGGGDGPRGTRAPTSIVVAPVEGDDALGAPRAVHEGASLSESFEGGSTDSRPTWSPDSRFLAFAHGTSSVSATEFGSEPPRAALYVVSRDGGDPIRLERGMGVEGQIDAFWPVFSPFVTEEADGTRLYWLAFYSRQDYGNAYAGTRGTGRRQLWVTAIDPTLVERGEDPSSPPYWLPGQDTRADDIAALWAPTGCRGQGESCSTSSECCSGECAAADPSMPDVLTCRPPSVCRRGGESCETAADCCSGLECNLGVCGYVPPI</sequence>
<reference evidence="1 2" key="1">
    <citation type="submission" date="2015-03" db="EMBL/GenBank/DDBJ databases">
        <title>Genome assembly of Sandaracinus amylolyticus DSM 53668.</title>
        <authorList>
            <person name="Sharma G."/>
            <person name="Subramanian S."/>
        </authorList>
    </citation>
    <scope>NUCLEOTIDE SEQUENCE [LARGE SCALE GENOMIC DNA]</scope>
    <source>
        <strain evidence="1 2">DSM 53668</strain>
    </source>
</reference>
<accession>A0A0F6W143</accession>
<proteinExistence type="predicted"/>
<dbReference type="Pfam" id="PF07676">
    <property type="entry name" value="PD40"/>
    <property type="match status" value="1"/>
</dbReference>
<keyword evidence="2" id="KW-1185">Reference proteome</keyword>
<dbReference type="Gene3D" id="2.120.10.30">
    <property type="entry name" value="TolB, C-terminal domain"/>
    <property type="match status" value="1"/>
</dbReference>
<protein>
    <submittedName>
        <fullName evidence="1">TolB protein</fullName>
    </submittedName>
</protein>
<organism evidence="1 2">
    <name type="scientific">Sandaracinus amylolyticus</name>
    <dbReference type="NCBI Taxonomy" id="927083"/>
    <lineage>
        <taxon>Bacteria</taxon>
        <taxon>Pseudomonadati</taxon>
        <taxon>Myxococcota</taxon>
        <taxon>Polyangia</taxon>
        <taxon>Polyangiales</taxon>
        <taxon>Sandaracinaceae</taxon>
        <taxon>Sandaracinus</taxon>
    </lineage>
</organism>
<dbReference type="Proteomes" id="UP000034883">
    <property type="component" value="Chromosome"/>
</dbReference>
<dbReference type="SUPFAM" id="SSF82171">
    <property type="entry name" value="DPP6 N-terminal domain-like"/>
    <property type="match status" value="1"/>
</dbReference>
<name>A0A0F6W143_9BACT</name>
<gene>
    <name evidence="1" type="ORF">DB32_001745</name>
</gene>
<dbReference type="AlphaFoldDB" id="A0A0F6W143"/>
<evidence type="ECO:0000313" key="2">
    <source>
        <dbReference type="Proteomes" id="UP000034883"/>
    </source>
</evidence>
<dbReference type="STRING" id="927083.DB32_001745"/>